<dbReference type="GO" id="GO:0004733">
    <property type="term" value="F:pyridoxamine phosphate oxidase activity"/>
    <property type="evidence" value="ECO:0007669"/>
    <property type="project" value="UniProtKB-UniRule"/>
</dbReference>
<keyword evidence="7 9" id="KW-0560">Oxidoreductase</keyword>
<feature type="domain" description="Pyridoxine 5'-phosphate oxidase dimerisation C-terminal" evidence="13">
    <location>
        <begin position="170"/>
        <end position="211"/>
    </location>
</feature>
<feature type="binding site" evidence="9 10">
    <location>
        <begin position="189"/>
        <end position="191"/>
    </location>
    <ligand>
        <name>substrate</name>
    </ligand>
</feature>
<reference evidence="14 15" key="1">
    <citation type="submission" date="2019-02" db="EMBL/GenBank/DDBJ databases">
        <title>Genome of a new Bacteroidetes strain.</title>
        <authorList>
            <person name="Pitt A."/>
        </authorList>
    </citation>
    <scope>NUCLEOTIDE SEQUENCE [LARGE SCALE GENOMIC DNA]</scope>
    <source>
        <strain evidence="14 15">103A-SOEBACH</strain>
    </source>
</reference>
<feature type="binding site" evidence="9 11">
    <location>
        <begin position="74"/>
        <end position="75"/>
    </location>
    <ligand>
        <name>FMN</name>
        <dbReference type="ChEBI" id="CHEBI:58210"/>
    </ligand>
</feature>
<dbReference type="NCBIfam" id="NF004231">
    <property type="entry name" value="PRK05679.1"/>
    <property type="match status" value="1"/>
</dbReference>
<dbReference type="PROSITE" id="PS01064">
    <property type="entry name" value="PYRIDOX_OXIDASE"/>
    <property type="match status" value="1"/>
</dbReference>
<evidence type="ECO:0000256" key="6">
    <source>
        <dbReference type="ARBA" id="ARBA00022643"/>
    </source>
</evidence>
<evidence type="ECO:0000256" key="9">
    <source>
        <dbReference type="HAMAP-Rule" id="MF_01629"/>
    </source>
</evidence>
<feature type="binding site" evidence="9 11">
    <location>
        <position position="193"/>
    </location>
    <ligand>
        <name>FMN</name>
        <dbReference type="ChEBI" id="CHEBI:58210"/>
    </ligand>
</feature>
<keyword evidence="15" id="KW-1185">Reference proteome</keyword>
<dbReference type="NCBIfam" id="TIGR00558">
    <property type="entry name" value="pdxH"/>
    <property type="match status" value="1"/>
</dbReference>
<dbReference type="InterPro" id="IPR019576">
    <property type="entry name" value="Pyridoxamine_oxidase_dimer_C"/>
</dbReference>
<evidence type="ECO:0000313" key="14">
    <source>
        <dbReference type="EMBL" id="TBH72976.1"/>
    </source>
</evidence>
<proteinExistence type="inferred from homology"/>
<evidence type="ECO:0000256" key="10">
    <source>
        <dbReference type="PIRSR" id="PIRSR000190-1"/>
    </source>
</evidence>
<comment type="similarity">
    <text evidence="3 9">Belongs to the pyridoxamine 5'-phosphate oxidase family.</text>
</comment>
<evidence type="ECO:0000256" key="7">
    <source>
        <dbReference type="ARBA" id="ARBA00023002"/>
    </source>
</evidence>
<protein>
    <recommendedName>
        <fullName evidence="9">Pyridoxine/pyridoxamine 5'-phosphate oxidase</fullName>
        <ecNumber evidence="9">1.4.3.5</ecNumber>
    </recommendedName>
    <alternativeName>
        <fullName evidence="9">PNP/PMP oxidase</fullName>
        <shortName evidence="9">PNPOx</shortName>
    </alternativeName>
    <alternativeName>
        <fullName evidence="9">Pyridoxal 5'-phosphate synthase</fullName>
    </alternativeName>
</protein>
<feature type="binding site" evidence="9 10">
    <location>
        <position position="125"/>
    </location>
    <ligand>
        <name>substrate</name>
    </ligand>
</feature>
<evidence type="ECO:0000259" key="12">
    <source>
        <dbReference type="Pfam" id="PF01243"/>
    </source>
</evidence>
<evidence type="ECO:0000256" key="4">
    <source>
        <dbReference type="ARBA" id="ARBA00011738"/>
    </source>
</evidence>
<dbReference type="OrthoDB" id="9780392at2"/>
<dbReference type="UniPathway" id="UPA01068">
    <property type="reaction ID" value="UER00304"/>
</dbReference>
<evidence type="ECO:0000256" key="3">
    <source>
        <dbReference type="ARBA" id="ARBA00007301"/>
    </source>
</evidence>
<gene>
    <name evidence="9 14" type="primary">pdxH</name>
    <name evidence="14" type="ORF">EWU20_06275</name>
</gene>
<keyword evidence="6 9" id="KW-0288">FMN</keyword>
<sequence>MNLADLRLNYQKGELHEQHVHPDPFAQFAVWFKEAQSAQITEPNAMFLSTVSASGRPSGRIVLLKTVDHGFSFFTNYESRKGQDLAFASQASITFFWVELERQIRIEGHVEKLSVELSTAYFHSRPRESQLGAWVSEQSARVDSREVLEKRYAELAAEYEGKTIPKPDHWGGYRLVPDYFEFWQGRPSRLHDRVVYDAREKGEWECYRVAP</sequence>
<dbReference type="GO" id="GO:0010181">
    <property type="term" value="F:FMN binding"/>
    <property type="evidence" value="ECO:0007669"/>
    <property type="project" value="UniProtKB-UniRule"/>
</dbReference>
<dbReference type="HAMAP" id="MF_01629">
    <property type="entry name" value="PdxH"/>
    <property type="match status" value="1"/>
</dbReference>
<dbReference type="Pfam" id="PF10590">
    <property type="entry name" value="PNP_phzG_C"/>
    <property type="match status" value="1"/>
</dbReference>
<evidence type="ECO:0000313" key="15">
    <source>
        <dbReference type="Proteomes" id="UP000293583"/>
    </source>
</evidence>
<dbReference type="InterPro" id="IPR012349">
    <property type="entry name" value="Split_barrel_FMN-bd"/>
</dbReference>
<comment type="caution">
    <text evidence="14">The sequence shown here is derived from an EMBL/GenBank/DDBJ whole genome shotgun (WGS) entry which is preliminary data.</text>
</comment>
<evidence type="ECO:0000259" key="13">
    <source>
        <dbReference type="Pfam" id="PF10590"/>
    </source>
</evidence>
<evidence type="ECO:0000256" key="2">
    <source>
        <dbReference type="ARBA" id="ARBA00005037"/>
    </source>
</evidence>
<dbReference type="Gene3D" id="2.30.110.10">
    <property type="entry name" value="Electron Transport, Fmn-binding Protein, Chain A"/>
    <property type="match status" value="1"/>
</dbReference>
<evidence type="ECO:0000256" key="1">
    <source>
        <dbReference type="ARBA" id="ARBA00004738"/>
    </source>
</evidence>
<feature type="binding site" evidence="9 11">
    <location>
        <position position="81"/>
    </location>
    <ligand>
        <name>FMN</name>
        <dbReference type="ChEBI" id="CHEBI:58210"/>
    </ligand>
</feature>
<dbReference type="RefSeq" id="WP_130896944.1">
    <property type="nucleotide sequence ID" value="NZ_JAANOM010000001.1"/>
</dbReference>
<dbReference type="PANTHER" id="PTHR10851:SF0">
    <property type="entry name" value="PYRIDOXINE-5'-PHOSPHATE OXIDASE"/>
    <property type="match status" value="1"/>
</dbReference>
<comment type="pathway">
    <text evidence="2 9">Cofactor metabolism; pyridoxal 5'-phosphate salvage; pyridoxal 5'-phosphate from pyridoxine 5'-phosphate: step 1/1.</text>
</comment>
<feature type="domain" description="Pyridoxamine 5'-phosphate oxidase N-terminal" evidence="12">
    <location>
        <begin position="33"/>
        <end position="155"/>
    </location>
</feature>
<feature type="binding site" evidence="9 11">
    <location>
        <position position="183"/>
    </location>
    <ligand>
        <name>FMN</name>
        <dbReference type="ChEBI" id="CHEBI:58210"/>
    </ligand>
</feature>
<evidence type="ECO:0000256" key="8">
    <source>
        <dbReference type="ARBA" id="ARBA00023096"/>
    </source>
</evidence>
<feature type="binding site" evidence="9 11">
    <location>
        <position position="103"/>
    </location>
    <ligand>
        <name>FMN</name>
        <dbReference type="ChEBI" id="CHEBI:58210"/>
    </ligand>
</feature>
<organism evidence="14 15">
    <name type="scientific">Aquirufa antheringensis</name>
    <dbReference type="NCBI Taxonomy" id="2516559"/>
    <lineage>
        <taxon>Bacteria</taxon>
        <taxon>Pseudomonadati</taxon>
        <taxon>Bacteroidota</taxon>
        <taxon>Cytophagia</taxon>
        <taxon>Cytophagales</taxon>
        <taxon>Flectobacillaceae</taxon>
        <taxon>Aquirufa</taxon>
    </lineage>
</organism>
<dbReference type="EC" id="1.4.3.5" evidence="9"/>
<dbReference type="InterPro" id="IPR011576">
    <property type="entry name" value="Pyridox_Oxase_N"/>
</dbReference>
<comment type="catalytic activity">
    <reaction evidence="9">
        <text>pyridoxamine 5'-phosphate + O2 + H2O = pyridoxal 5'-phosphate + H2O2 + NH4(+)</text>
        <dbReference type="Rhea" id="RHEA:15817"/>
        <dbReference type="ChEBI" id="CHEBI:15377"/>
        <dbReference type="ChEBI" id="CHEBI:15379"/>
        <dbReference type="ChEBI" id="CHEBI:16240"/>
        <dbReference type="ChEBI" id="CHEBI:28938"/>
        <dbReference type="ChEBI" id="CHEBI:58451"/>
        <dbReference type="ChEBI" id="CHEBI:597326"/>
        <dbReference type="EC" id="1.4.3.5"/>
    </reaction>
</comment>
<dbReference type="AlphaFoldDB" id="A0A4Q9BAX4"/>
<feature type="binding site" evidence="9 11">
    <location>
        <begin position="60"/>
        <end position="65"/>
    </location>
    <ligand>
        <name>FMN</name>
        <dbReference type="ChEBI" id="CHEBI:58210"/>
    </ligand>
</feature>
<keyword evidence="5 9" id="KW-0285">Flavoprotein</keyword>
<comment type="function">
    <text evidence="9">Catalyzes the oxidation of either pyridoxine 5'-phosphate (PNP) or pyridoxamine 5'-phosphate (PMP) into pyridoxal 5'-phosphate (PLP).</text>
</comment>
<feature type="binding site" evidence="9 10">
    <location>
        <position position="121"/>
    </location>
    <ligand>
        <name>substrate</name>
    </ligand>
</feature>
<feature type="binding site" evidence="10">
    <location>
        <begin position="7"/>
        <end position="10"/>
    </location>
    <ligand>
        <name>substrate</name>
    </ligand>
</feature>
<keyword evidence="8 9" id="KW-0664">Pyridoxine biosynthesis</keyword>
<evidence type="ECO:0000256" key="11">
    <source>
        <dbReference type="PIRSR" id="PIRSR000190-2"/>
    </source>
</evidence>
<comment type="subunit">
    <text evidence="4 9">Homodimer.</text>
</comment>
<feature type="binding site" evidence="9 11">
    <location>
        <begin position="138"/>
        <end position="139"/>
    </location>
    <ligand>
        <name>FMN</name>
        <dbReference type="ChEBI" id="CHEBI:58210"/>
    </ligand>
</feature>
<comment type="cofactor">
    <cofactor evidence="9 11">
        <name>FMN</name>
        <dbReference type="ChEBI" id="CHEBI:58210"/>
    </cofactor>
    <text evidence="9 11">Binds 1 FMN per subunit.</text>
</comment>
<comment type="catalytic activity">
    <reaction evidence="9">
        <text>pyridoxine 5'-phosphate + O2 = pyridoxal 5'-phosphate + H2O2</text>
        <dbReference type="Rhea" id="RHEA:15149"/>
        <dbReference type="ChEBI" id="CHEBI:15379"/>
        <dbReference type="ChEBI" id="CHEBI:16240"/>
        <dbReference type="ChEBI" id="CHEBI:58589"/>
        <dbReference type="ChEBI" id="CHEBI:597326"/>
        <dbReference type="EC" id="1.4.3.5"/>
    </reaction>
</comment>
<dbReference type="PIRSF" id="PIRSF000190">
    <property type="entry name" value="Pyd_amn-ph_oxd"/>
    <property type="match status" value="1"/>
</dbReference>
<dbReference type="PANTHER" id="PTHR10851">
    <property type="entry name" value="PYRIDOXINE-5-PHOSPHATE OXIDASE"/>
    <property type="match status" value="1"/>
</dbReference>
<evidence type="ECO:0000256" key="5">
    <source>
        <dbReference type="ARBA" id="ARBA00022630"/>
    </source>
</evidence>
<accession>A0A4Q9BAX4</accession>
<dbReference type="InterPro" id="IPR000659">
    <property type="entry name" value="Pyridox_Oxase"/>
</dbReference>
<feature type="binding site" evidence="9 11">
    <location>
        <position position="80"/>
    </location>
    <ligand>
        <name>FMN</name>
        <dbReference type="ChEBI" id="CHEBI:58210"/>
    </ligand>
</feature>
<name>A0A4Q9BAX4_9BACT</name>
<dbReference type="EMBL" id="SEWY01000003">
    <property type="protein sequence ID" value="TBH72976.1"/>
    <property type="molecule type" value="Genomic_DNA"/>
</dbReference>
<dbReference type="InterPro" id="IPR019740">
    <property type="entry name" value="Pyridox_Oxase_CS"/>
</dbReference>
<feature type="binding site" evidence="9 10">
    <location>
        <position position="65"/>
    </location>
    <ligand>
        <name>substrate</name>
    </ligand>
</feature>
<comment type="pathway">
    <text evidence="1 9">Cofactor metabolism; pyridoxal 5'-phosphate salvage; pyridoxal 5'-phosphate from pyridoxamine 5'-phosphate: step 1/1.</text>
</comment>
<dbReference type="Pfam" id="PF01243">
    <property type="entry name" value="PNPOx_N"/>
    <property type="match status" value="1"/>
</dbReference>
<dbReference type="FunFam" id="2.30.110.10:FF:000005">
    <property type="entry name" value="NAD(P)H-hydrate epimerase"/>
    <property type="match status" value="1"/>
</dbReference>
<dbReference type="GO" id="GO:0008615">
    <property type="term" value="P:pyridoxine biosynthetic process"/>
    <property type="evidence" value="ECO:0007669"/>
    <property type="project" value="UniProtKB-UniRule"/>
</dbReference>
<dbReference type="Proteomes" id="UP000293583">
    <property type="component" value="Unassembled WGS sequence"/>
</dbReference>
<feature type="binding site" evidence="9 10">
    <location>
        <position position="129"/>
    </location>
    <ligand>
        <name>substrate</name>
    </ligand>
</feature>
<dbReference type="SUPFAM" id="SSF50475">
    <property type="entry name" value="FMN-binding split barrel"/>
    <property type="match status" value="1"/>
</dbReference>